<accession>C6S6I3</accession>
<proteinExistence type="predicted"/>
<feature type="region of interest" description="Disordered" evidence="2">
    <location>
        <begin position="1"/>
        <end position="32"/>
    </location>
</feature>
<evidence type="ECO:0000256" key="1">
    <source>
        <dbReference type="SAM" id="Coils"/>
    </source>
</evidence>
<organism evidence="4 5">
    <name type="scientific">Neisseria meningitidis (strain alpha14)</name>
    <dbReference type="NCBI Taxonomy" id="662598"/>
    <lineage>
        <taxon>Bacteria</taxon>
        <taxon>Pseudomonadati</taxon>
        <taxon>Pseudomonadota</taxon>
        <taxon>Betaproteobacteria</taxon>
        <taxon>Neisseriales</taxon>
        <taxon>Neisseriaceae</taxon>
        <taxon>Neisseria</taxon>
    </lineage>
</organism>
<feature type="transmembrane region" description="Helical" evidence="3">
    <location>
        <begin position="46"/>
        <end position="65"/>
    </location>
</feature>
<reference evidence="4 5" key="1">
    <citation type="journal article" date="2008" name="Proc. Natl. Acad. Sci. U.S.A.">
        <title>Whole-genome comparison of disease and carriage strains provides insights into virulence evolution in Neisseria meningitidis.</title>
        <authorList>
            <person name="Schoen C."/>
            <person name="Blom J."/>
            <person name="Claus H."/>
            <person name="Schramm-Glueck A."/>
            <person name="Brandt P."/>
            <person name="Mueller T."/>
            <person name="Goesmann A."/>
            <person name="Joseph B."/>
            <person name="Konietzny S."/>
            <person name="Kurzai O."/>
            <person name="Schmitt C."/>
            <person name="Friedrich T."/>
            <person name="Linke B."/>
            <person name="Vogel U."/>
            <person name="Frosch M."/>
        </authorList>
    </citation>
    <scope>NUCLEOTIDE SEQUENCE [LARGE SCALE GENOMIC DNA]</scope>
    <source>
        <strain evidence="5">alpha14</strain>
    </source>
</reference>
<dbReference type="EMBL" id="AM889136">
    <property type="protein sequence ID" value="CBA05353.1"/>
    <property type="molecule type" value="Genomic_DNA"/>
</dbReference>
<evidence type="ECO:0000313" key="5">
    <source>
        <dbReference type="Proteomes" id="UP000002054"/>
    </source>
</evidence>
<feature type="compositionally biased region" description="Basic and acidic residues" evidence="2">
    <location>
        <begin position="16"/>
        <end position="25"/>
    </location>
</feature>
<name>C6S6I3_NEIML</name>
<gene>
    <name evidence="4" type="ordered locus">NMO_0809</name>
</gene>
<keyword evidence="3" id="KW-0812">Transmembrane</keyword>
<dbReference type="HOGENOM" id="CLU_1538447_0_0_4"/>
<feature type="region of interest" description="Disordered" evidence="2">
    <location>
        <begin position="153"/>
        <end position="172"/>
    </location>
</feature>
<feature type="coiled-coil region" evidence="1">
    <location>
        <begin position="114"/>
        <end position="148"/>
    </location>
</feature>
<evidence type="ECO:0000256" key="3">
    <source>
        <dbReference type="SAM" id="Phobius"/>
    </source>
</evidence>
<evidence type="ECO:0000256" key="2">
    <source>
        <dbReference type="SAM" id="MobiDB-lite"/>
    </source>
</evidence>
<dbReference type="AlphaFoldDB" id="C6S6I3"/>
<keyword evidence="1" id="KW-0175">Coiled coil</keyword>
<keyword evidence="3" id="KW-1133">Transmembrane helix</keyword>
<dbReference type="KEGG" id="nmi:NMO_0809"/>
<evidence type="ECO:0000313" key="4">
    <source>
        <dbReference type="EMBL" id="CBA05353.1"/>
    </source>
</evidence>
<protein>
    <submittedName>
        <fullName evidence="4">Putative phage associated membrane protein</fullName>
    </submittedName>
</protein>
<dbReference type="Proteomes" id="UP000002054">
    <property type="component" value="Chromosome"/>
</dbReference>
<sequence length="217" mass="24135">MGTHRFPTQQPATQPDTDRNQEKRQNRVSARAASLRSSEMDILLKYWKPVGVLLLIVLIFTAWHFDSAEKYRMGREAAAAEISNRLKDGYIEQAKQARSAEQAKQARSAEQKAAAAFAERQTKLEEEKQNAEKTVAAMRLELNRLRHYAAAQNRSRNLPATTTAATASDGASDSQGWLLFGQCAEKYAGLAETADGHAADLREWQAYGHAISSQRAE</sequence>
<keyword evidence="3" id="KW-0472">Membrane</keyword>
<feature type="compositionally biased region" description="Polar residues" evidence="2">
    <location>
        <begin position="1"/>
        <end position="15"/>
    </location>
</feature>